<accession>A0AAV4TXL2</accession>
<comment type="caution">
    <text evidence="1">The sequence shown here is derived from an EMBL/GenBank/DDBJ whole genome shotgun (WGS) entry which is preliminary data.</text>
</comment>
<proteinExistence type="predicted"/>
<evidence type="ECO:0000313" key="1">
    <source>
        <dbReference type="EMBL" id="GIY50216.1"/>
    </source>
</evidence>
<dbReference type="EMBL" id="BPLQ01010363">
    <property type="protein sequence ID" value="GIY50216.1"/>
    <property type="molecule type" value="Genomic_DNA"/>
</dbReference>
<gene>
    <name evidence="1" type="ORF">CDAR_318991</name>
</gene>
<organism evidence="1 2">
    <name type="scientific">Caerostris darwini</name>
    <dbReference type="NCBI Taxonomy" id="1538125"/>
    <lineage>
        <taxon>Eukaryota</taxon>
        <taxon>Metazoa</taxon>
        <taxon>Ecdysozoa</taxon>
        <taxon>Arthropoda</taxon>
        <taxon>Chelicerata</taxon>
        <taxon>Arachnida</taxon>
        <taxon>Araneae</taxon>
        <taxon>Araneomorphae</taxon>
        <taxon>Entelegynae</taxon>
        <taxon>Araneoidea</taxon>
        <taxon>Araneidae</taxon>
        <taxon>Caerostris</taxon>
    </lineage>
</organism>
<keyword evidence="2" id="KW-1185">Reference proteome</keyword>
<protein>
    <submittedName>
        <fullName evidence="1">Uncharacterized protein</fullName>
    </submittedName>
</protein>
<evidence type="ECO:0000313" key="2">
    <source>
        <dbReference type="Proteomes" id="UP001054837"/>
    </source>
</evidence>
<dbReference type="Proteomes" id="UP001054837">
    <property type="component" value="Unassembled WGS sequence"/>
</dbReference>
<sequence>MIFRRNFRDLWASESAVGIFNPLCIARTAIEFLKQPALNRRQEIFFLPKGATMESIRHKCFAAAIFSSPGICEALKSQRLTMPLFRIN</sequence>
<dbReference type="AlphaFoldDB" id="A0AAV4TXL2"/>
<name>A0AAV4TXL2_9ARAC</name>
<reference evidence="1 2" key="1">
    <citation type="submission" date="2021-06" db="EMBL/GenBank/DDBJ databases">
        <title>Caerostris darwini draft genome.</title>
        <authorList>
            <person name="Kono N."/>
            <person name="Arakawa K."/>
        </authorList>
    </citation>
    <scope>NUCLEOTIDE SEQUENCE [LARGE SCALE GENOMIC DNA]</scope>
</reference>